<feature type="transmembrane region" description="Helical" evidence="1">
    <location>
        <begin position="126"/>
        <end position="149"/>
    </location>
</feature>
<accession>A0AAW1ABZ6</accession>
<name>A0AAW1ABZ6_9HYME</name>
<comment type="caution">
    <text evidence="2">The sequence shown here is derived from an EMBL/GenBank/DDBJ whole genome shotgun (WGS) entry which is preliminary data.</text>
</comment>
<evidence type="ECO:0008006" key="4">
    <source>
        <dbReference type="Google" id="ProtNLM"/>
    </source>
</evidence>
<keyword evidence="1" id="KW-0812">Transmembrane</keyword>
<dbReference type="Proteomes" id="UP001432146">
    <property type="component" value="Unassembled WGS sequence"/>
</dbReference>
<feature type="transmembrane region" description="Helical" evidence="1">
    <location>
        <begin position="83"/>
        <end position="106"/>
    </location>
</feature>
<evidence type="ECO:0000256" key="1">
    <source>
        <dbReference type="SAM" id="Phobius"/>
    </source>
</evidence>
<reference evidence="2 3" key="1">
    <citation type="submission" date="2024-05" db="EMBL/GenBank/DDBJ databases">
        <title>The nuclear and mitochondrial genome assemblies of Tetragonisca angustula (Apidae: Meliponini), a tiny yet remarkable pollinator in the Neotropics.</title>
        <authorList>
            <person name="Ferrari R."/>
            <person name="Ricardo P.C."/>
            <person name="Dias F.C."/>
            <person name="Araujo N.S."/>
            <person name="Soares D.O."/>
            <person name="Zhou Q.-S."/>
            <person name="Zhu C.-D."/>
            <person name="Coutinho L."/>
            <person name="Airas M.C."/>
            <person name="Batista T.M."/>
        </authorList>
    </citation>
    <scope>NUCLEOTIDE SEQUENCE [LARGE SCALE GENOMIC DNA]</scope>
    <source>
        <strain evidence="2">ASF017062</strain>
        <tissue evidence="2">Abdomen</tissue>
    </source>
</reference>
<organism evidence="2 3">
    <name type="scientific">Tetragonisca angustula</name>
    <dbReference type="NCBI Taxonomy" id="166442"/>
    <lineage>
        <taxon>Eukaryota</taxon>
        <taxon>Metazoa</taxon>
        <taxon>Ecdysozoa</taxon>
        <taxon>Arthropoda</taxon>
        <taxon>Hexapoda</taxon>
        <taxon>Insecta</taxon>
        <taxon>Pterygota</taxon>
        <taxon>Neoptera</taxon>
        <taxon>Endopterygota</taxon>
        <taxon>Hymenoptera</taxon>
        <taxon>Apocrita</taxon>
        <taxon>Aculeata</taxon>
        <taxon>Apoidea</taxon>
        <taxon>Anthophila</taxon>
        <taxon>Apidae</taxon>
        <taxon>Tetragonisca</taxon>
    </lineage>
</organism>
<keyword evidence="3" id="KW-1185">Reference proteome</keyword>
<proteinExistence type="predicted"/>
<protein>
    <recommendedName>
        <fullName evidence="4">Transmembrane protein 223</fullName>
    </recommendedName>
</protein>
<dbReference type="PANTHER" id="PTHR14549:SF2">
    <property type="entry name" value="TRANSMEMBRANE PROTEIN 223"/>
    <property type="match status" value="1"/>
</dbReference>
<dbReference type="GO" id="GO:0005739">
    <property type="term" value="C:mitochondrion"/>
    <property type="evidence" value="ECO:0007669"/>
    <property type="project" value="TreeGrafter"/>
</dbReference>
<keyword evidence="1" id="KW-1133">Transmembrane helix</keyword>
<dbReference type="InterPro" id="IPR045325">
    <property type="entry name" value="TMEM70/TMEM186/TMEM223"/>
</dbReference>
<dbReference type="AlphaFoldDB" id="A0AAW1ABZ6"/>
<evidence type="ECO:0000313" key="2">
    <source>
        <dbReference type="EMBL" id="KAK9307554.1"/>
    </source>
</evidence>
<dbReference type="PANTHER" id="PTHR14549">
    <property type="entry name" value="TRANSMEMBRANE PROTEIN 223"/>
    <property type="match status" value="1"/>
</dbReference>
<gene>
    <name evidence="2" type="ORF">QLX08_002168</name>
</gene>
<sequence length="235" mass="27367">MLNILSYRSTTNSICKLQIVYRSLIKTAKYRNSVVCRSLNSSSKSAFETKNTRECSKQFVDVININTNVQNNVMLYKNTTSTVFIKLVFFGWGFCNIMLALMTFNPKYISTWFEDLTWTEYLKRNGIALMYFIYSVLAGPLGCVALYIFNHRIIKYIILHKGGKDVSIVINHLFKNVDTITLPLEKVKTTMARDRMKNYLPLKIQGRKFFYLVDGHGKFFNEQLFDYTVGKAKIW</sequence>
<keyword evidence="1" id="KW-0472">Membrane</keyword>
<dbReference type="InterPro" id="IPR026100">
    <property type="entry name" value="Tmem223"/>
</dbReference>
<dbReference type="Pfam" id="PF06979">
    <property type="entry name" value="TMEM70"/>
    <property type="match status" value="1"/>
</dbReference>
<evidence type="ECO:0000313" key="3">
    <source>
        <dbReference type="Proteomes" id="UP001432146"/>
    </source>
</evidence>
<dbReference type="EMBL" id="JAWNGG020000028">
    <property type="protein sequence ID" value="KAK9307554.1"/>
    <property type="molecule type" value="Genomic_DNA"/>
</dbReference>